<protein>
    <submittedName>
        <fullName evidence="2">Uncharacterized protein</fullName>
    </submittedName>
</protein>
<dbReference type="Proteomes" id="UP001500124">
    <property type="component" value="Unassembled WGS sequence"/>
</dbReference>
<gene>
    <name evidence="2" type="ORF">GCM10023336_24640</name>
</gene>
<feature type="region of interest" description="Disordered" evidence="1">
    <location>
        <begin position="52"/>
        <end position="72"/>
    </location>
</feature>
<reference evidence="3" key="1">
    <citation type="journal article" date="2019" name="Int. J. Syst. Evol. Microbiol.">
        <title>The Global Catalogue of Microorganisms (GCM) 10K type strain sequencing project: providing services to taxonomists for standard genome sequencing and annotation.</title>
        <authorList>
            <consortium name="The Broad Institute Genomics Platform"/>
            <consortium name="The Broad Institute Genome Sequencing Center for Infectious Disease"/>
            <person name="Wu L."/>
            <person name="Ma J."/>
        </authorList>
    </citation>
    <scope>NUCLEOTIDE SEQUENCE [LARGE SCALE GENOMIC DNA]</scope>
    <source>
        <strain evidence="3">JCM 18410</strain>
    </source>
</reference>
<proteinExistence type="predicted"/>
<evidence type="ECO:0000313" key="3">
    <source>
        <dbReference type="Proteomes" id="UP001500124"/>
    </source>
</evidence>
<dbReference type="EMBL" id="BAABKC010000037">
    <property type="protein sequence ID" value="GAA5053874.1"/>
    <property type="molecule type" value="Genomic_DNA"/>
</dbReference>
<accession>A0ABP9K912</accession>
<evidence type="ECO:0000256" key="1">
    <source>
        <dbReference type="SAM" id="MobiDB-lite"/>
    </source>
</evidence>
<keyword evidence="3" id="KW-1185">Reference proteome</keyword>
<organism evidence="2 3">
    <name type="scientific">Streptomyces similanensis</name>
    <dbReference type="NCBI Taxonomy" id="1274988"/>
    <lineage>
        <taxon>Bacteria</taxon>
        <taxon>Bacillati</taxon>
        <taxon>Actinomycetota</taxon>
        <taxon>Actinomycetes</taxon>
        <taxon>Kitasatosporales</taxon>
        <taxon>Streptomycetaceae</taxon>
        <taxon>Streptomyces</taxon>
    </lineage>
</organism>
<evidence type="ECO:0000313" key="2">
    <source>
        <dbReference type="EMBL" id="GAA5053874.1"/>
    </source>
</evidence>
<name>A0ABP9K912_9ACTN</name>
<sequence length="72" mass="7749">MGAAFVLVLGAGHVLTLAEILMTLDPFFDAYVKKLAYRLRAPSRPFAVRPEPRRARAVAGAAQNRGPPCSTP</sequence>
<comment type="caution">
    <text evidence="2">The sequence shown here is derived from an EMBL/GenBank/DDBJ whole genome shotgun (WGS) entry which is preliminary data.</text>
</comment>